<feature type="chain" id="PRO_5045951975" evidence="1">
    <location>
        <begin position="26"/>
        <end position="233"/>
    </location>
</feature>
<reference evidence="3" key="1">
    <citation type="submission" date="2020-12" db="EMBL/GenBank/DDBJ databases">
        <title>Hymenobacter sp.</title>
        <authorList>
            <person name="Kim M.K."/>
        </authorList>
    </citation>
    <scope>NUCLEOTIDE SEQUENCE [LARGE SCALE GENOMIC DNA]</scope>
    <source>
        <strain evidence="3">BT553</strain>
    </source>
</reference>
<dbReference type="Proteomes" id="UP000640426">
    <property type="component" value="Unassembled WGS sequence"/>
</dbReference>
<dbReference type="InterPro" id="IPR011044">
    <property type="entry name" value="Quino_amine_DH_bsu"/>
</dbReference>
<keyword evidence="3" id="KW-1185">Reference proteome</keyword>
<name>A0ABS0XQI9_9SPHN</name>
<proteinExistence type="predicted"/>
<gene>
    <name evidence="2" type="ORF">JAO74_10945</name>
</gene>
<accession>A0ABS0XQI9</accession>
<protein>
    <submittedName>
        <fullName evidence="2">Uncharacterized protein</fullName>
    </submittedName>
</protein>
<keyword evidence="1" id="KW-0732">Signal</keyword>
<dbReference type="EMBL" id="JAELXS010000005">
    <property type="protein sequence ID" value="MBJ6122307.1"/>
    <property type="molecule type" value="Genomic_DNA"/>
</dbReference>
<comment type="caution">
    <text evidence="2">The sequence shown here is derived from an EMBL/GenBank/DDBJ whole genome shotgun (WGS) entry which is preliminary data.</text>
</comment>
<evidence type="ECO:0000313" key="2">
    <source>
        <dbReference type="EMBL" id="MBJ6122307.1"/>
    </source>
</evidence>
<evidence type="ECO:0000313" key="3">
    <source>
        <dbReference type="Proteomes" id="UP000640426"/>
    </source>
</evidence>
<sequence>MKTWVLAMAMTVGLATLCGSKVAEAVQIGALSTDCKASGFDRGHRAYQFVATCAGRAMSPDGRYAIVQRAYRDHQPPIELQTAGGRVVARLPELSDDMPFVVLWSPDSRRIAVNHHVGSFMDDLRLFEIVGNKVVPRSALIVAAKHLAVQRFRCLSPGAVLPNAARWSADGHRLMIVTVSSLYACSDTAKAGDWWPLWMIGDVRTGRIDPASIRIDKADGPLREPRDTLYRGF</sequence>
<dbReference type="SUPFAM" id="SSF50969">
    <property type="entry name" value="YVTN repeat-like/Quinoprotein amine dehydrogenase"/>
    <property type="match status" value="1"/>
</dbReference>
<evidence type="ECO:0000256" key="1">
    <source>
        <dbReference type="SAM" id="SignalP"/>
    </source>
</evidence>
<organism evidence="2 3">
    <name type="scientific">Sphingomonas mollis</name>
    <dbReference type="NCBI Taxonomy" id="2795726"/>
    <lineage>
        <taxon>Bacteria</taxon>
        <taxon>Pseudomonadati</taxon>
        <taxon>Pseudomonadota</taxon>
        <taxon>Alphaproteobacteria</taxon>
        <taxon>Sphingomonadales</taxon>
        <taxon>Sphingomonadaceae</taxon>
        <taxon>Sphingomonas</taxon>
    </lineage>
</organism>
<feature type="signal peptide" evidence="1">
    <location>
        <begin position="1"/>
        <end position="25"/>
    </location>
</feature>